<feature type="domain" description="SprT-like" evidence="2">
    <location>
        <begin position="367"/>
        <end position="537"/>
    </location>
</feature>
<feature type="compositionally biased region" description="Polar residues" evidence="1">
    <location>
        <begin position="267"/>
        <end position="277"/>
    </location>
</feature>
<feature type="region of interest" description="Disordered" evidence="1">
    <location>
        <begin position="308"/>
        <end position="351"/>
    </location>
</feature>
<dbReference type="GO" id="GO:0006950">
    <property type="term" value="P:response to stress"/>
    <property type="evidence" value="ECO:0007669"/>
    <property type="project" value="UniProtKB-ARBA"/>
</dbReference>
<dbReference type="AlphaFoldDB" id="A0A4U0U9Z4"/>
<keyword evidence="4" id="KW-1185">Reference proteome</keyword>
<dbReference type="EMBL" id="NAJL01000006">
    <property type="protein sequence ID" value="TKA32171.1"/>
    <property type="molecule type" value="Genomic_DNA"/>
</dbReference>
<dbReference type="SMART" id="SM00731">
    <property type="entry name" value="SprT"/>
    <property type="match status" value="1"/>
</dbReference>
<reference evidence="3 4" key="1">
    <citation type="submission" date="2017-03" db="EMBL/GenBank/DDBJ databases">
        <title>Genomes of endolithic fungi from Antarctica.</title>
        <authorList>
            <person name="Coleine C."/>
            <person name="Masonjones S."/>
            <person name="Stajich J.E."/>
        </authorList>
    </citation>
    <scope>NUCLEOTIDE SEQUENCE [LARGE SCALE GENOMIC DNA]</scope>
    <source>
        <strain evidence="3 4">CCFEE 6315</strain>
    </source>
</reference>
<feature type="compositionally biased region" description="Low complexity" evidence="1">
    <location>
        <begin position="130"/>
        <end position="140"/>
    </location>
</feature>
<proteinExistence type="predicted"/>
<evidence type="ECO:0000256" key="1">
    <source>
        <dbReference type="SAM" id="MobiDB-lite"/>
    </source>
</evidence>
<feature type="compositionally biased region" description="Basic and acidic residues" evidence="1">
    <location>
        <begin position="191"/>
        <end position="202"/>
    </location>
</feature>
<dbReference type="Proteomes" id="UP000308549">
    <property type="component" value="Unassembled WGS sequence"/>
</dbReference>
<dbReference type="Pfam" id="PF10263">
    <property type="entry name" value="SprT-like"/>
    <property type="match status" value="1"/>
</dbReference>
<dbReference type="PANTHER" id="PTHR23099:SF0">
    <property type="entry name" value="GERM CELL NUCLEAR ACIDIC PROTEIN"/>
    <property type="match status" value="1"/>
</dbReference>
<feature type="compositionally biased region" description="Basic and acidic residues" evidence="1">
    <location>
        <begin position="230"/>
        <end position="239"/>
    </location>
</feature>
<accession>A0A4U0U9Z4</accession>
<feature type="region of interest" description="Disordered" evidence="1">
    <location>
        <begin position="600"/>
        <end position="625"/>
    </location>
</feature>
<protein>
    <recommendedName>
        <fullName evidence="2">SprT-like domain-containing protein</fullName>
    </recommendedName>
</protein>
<dbReference type="OrthoDB" id="20772at2759"/>
<dbReference type="PANTHER" id="PTHR23099">
    <property type="entry name" value="TRANSCRIPTIONAL REGULATOR"/>
    <property type="match status" value="1"/>
</dbReference>
<evidence type="ECO:0000259" key="2">
    <source>
        <dbReference type="SMART" id="SM00731"/>
    </source>
</evidence>
<evidence type="ECO:0000313" key="4">
    <source>
        <dbReference type="Proteomes" id="UP000308549"/>
    </source>
</evidence>
<feature type="compositionally biased region" description="Polar residues" evidence="1">
    <location>
        <begin position="605"/>
        <end position="614"/>
    </location>
</feature>
<feature type="region of interest" description="Disordered" evidence="1">
    <location>
        <begin position="1"/>
        <end position="295"/>
    </location>
</feature>
<evidence type="ECO:0000313" key="3">
    <source>
        <dbReference type="EMBL" id="TKA32171.1"/>
    </source>
</evidence>
<dbReference type="GO" id="GO:0005634">
    <property type="term" value="C:nucleus"/>
    <property type="evidence" value="ECO:0007669"/>
    <property type="project" value="TreeGrafter"/>
</dbReference>
<feature type="compositionally biased region" description="Basic and acidic residues" evidence="1">
    <location>
        <begin position="7"/>
        <end position="36"/>
    </location>
</feature>
<dbReference type="InterPro" id="IPR006640">
    <property type="entry name" value="SprT-like_domain"/>
</dbReference>
<feature type="compositionally biased region" description="Low complexity" evidence="1">
    <location>
        <begin position="160"/>
        <end position="175"/>
    </location>
</feature>
<feature type="compositionally biased region" description="Acidic residues" evidence="1">
    <location>
        <begin position="144"/>
        <end position="155"/>
    </location>
</feature>
<name>A0A4U0U9Z4_9PEZI</name>
<feature type="compositionally biased region" description="Polar residues" evidence="1">
    <location>
        <begin position="328"/>
        <end position="341"/>
    </location>
</feature>
<comment type="caution">
    <text evidence="3">The sequence shown here is derived from an EMBL/GenBank/DDBJ whole genome shotgun (WGS) entry which is preliminary data.</text>
</comment>
<gene>
    <name evidence="3" type="ORF">B0A50_01419</name>
</gene>
<organism evidence="3 4">
    <name type="scientific">Salinomyces thailandicus</name>
    <dbReference type="NCBI Taxonomy" id="706561"/>
    <lineage>
        <taxon>Eukaryota</taxon>
        <taxon>Fungi</taxon>
        <taxon>Dikarya</taxon>
        <taxon>Ascomycota</taxon>
        <taxon>Pezizomycotina</taxon>
        <taxon>Dothideomycetes</taxon>
        <taxon>Dothideomycetidae</taxon>
        <taxon>Mycosphaerellales</taxon>
        <taxon>Teratosphaeriaceae</taxon>
        <taxon>Salinomyces</taxon>
    </lineage>
</organism>
<sequence length="645" mass="72086">MARLRRKNCESFHESDSDRQEVRKRAISRTHGDHIRRSPRKKTIQSYDEAGGNRDPASLPPCNSTPKPRLPATRQSKQVRLQPLGGFHSAAAPPALPFDPEPRRRRPSPKKGPPLLQPEPEEQKQPTVHLSPPSLRPLSPAQEATEEIEESDIEESVWCGSDAGSDSSDGLPSPSKLIKFPPRRLPSDLPRTLDLDLSDKFKTLSLAEPTTRSLGQDRGDSDSSRPTSSSDKENDDRAILRFSPPRLYSPRKQFTPKRQSTPPPTSPSKGRLQSPSKRTARVPTPPLRPSIDAFWNVEKVNEWNDQYSPRKEWKSPKKHGAIGRDRSSSPTASPRKPQSPTKRSKADIEARKDWEARKRQIAESFLAEVDRAVTNGQVQQLAKSTGGVRFIWSKTLNTTAGRANWKRETTKTRQPDGSVTVVHKHHASIELAEKVIDDEERLLNVIAHEFCHLCNFMISGIKDQPHGKQFKDWGRRCTDAFRHRGVEVTTKHSYQIEYKYVWQCSNEECAARFQRHSKSIDPKRHKCGNCRSNLLQIKPVPRQGTAAGGPATGYAAYVKQNFAMVKAGMLGASQKEVMEALGRKYRADKAAGLPVPIKGAGALSSEGNEPTASLSEIELSDSREAATDEVEKVARVLKFVTLEEN</sequence>